<dbReference type="Gene3D" id="2.60.120.260">
    <property type="entry name" value="Galactose-binding domain-like"/>
    <property type="match status" value="1"/>
</dbReference>
<dbReference type="Gene3D" id="1.10.3020.10">
    <property type="entry name" value="alpha-amino acid ester hydrolase ( Helical cap domain)"/>
    <property type="match status" value="1"/>
</dbReference>
<dbReference type="InterPro" id="IPR029058">
    <property type="entry name" value="AB_hydrolase_fold"/>
</dbReference>
<protein>
    <submittedName>
        <fullName evidence="3">CocE/NonD family hydrolase</fullName>
    </submittedName>
</protein>
<evidence type="ECO:0000256" key="1">
    <source>
        <dbReference type="ARBA" id="ARBA00022801"/>
    </source>
</evidence>
<dbReference type="AlphaFoldDB" id="A0A5P2QY85"/>
<dbReference type="Gene3D" id="3.40.50.1820">
    <property type="entry name" value="alpha/beta hydrolase"/>
    <property type="match status" value="1"/>
</dbReference>
<dbReference type="Pfam" id="PF02129">
    <property type="entry name" value="Peptidase_S15"/>
    <property type="match status" value="1"/>
</dbReference>
<dbReference type="SMART" id="SM00939">
    <property type="entry name" value="PepX_C"/>
    <property type="match status" value="1"/>
</dbReference>
<dbReference type="PANTHER" id="PTHR43056">
    <property type="entry name" value="PEPTIDASE S9 PROLYL OLIGOPEPTIDASE"/>
    <property type="match status" value="1"/>
</dbReference>
<dbReference type="InterPro" id="IPR000383">
    <property type="entry name" value="Xaa-Pro-like_dom"/>
</dbReference>
<dbReference type="InterPro" id="IPR008979">
    <property type="entry name" value="Galactose-bd-like_sf"/>
</dbReference>
<dbReference type="SUPFAM" id="SSF53474">
    <property type="entry name" value="alpha/beta-Hydrolases"/>
    <property type="match status" value="1"/>
</dbReference>
<name>A0A5P2QY85_9RHOB</name>
<evidence type="ECO:0000313" key="4">
    <source>
        <dbReference type="Proteomes" id="UP000324507"/>
    </source>
</evidence>
<dbReference type="InterPro" id="IPR013736">
    <property type="entry name" value="Xaa-Pro_dipept_C"/>
</dbReference>
<dbReference type="NCBIfam" id="TIGR00976">
    <property type="entry name" value="CocE_NonD"/>
    <property type="match status" value="1"/>
</dbReference>
<evidence type="ECO:0000259" key="2">
    <source>
        <dbReference type="SMART" id="SM00939"/>
    </source>
</evidence>
<dbReference type="Pfam" id="PF08530">
    <property type="entry name" value="PepX_C"/>
    <property type="match status" value="1"/>
</dbReference>
<dbReference type="GO" id="GO:0008239">
    <property type="term" value="F:dipeptidyl-peptidase activity"/>
    <property type="evidence" value="ECO:0007669"/>
    <property type="project" value="InterPro"/>
</dbReference>
<accession>A0A5P2QY85</accession>
<dbReference type="SUPFAM" id="SSF49785">
    <property type="entry name" value="Galactose-binding domain-like"/>
    <property type="match status" value="1"/>
</dbReference>
<reference evidence="3 4" key="1">
    <citation type="submission" date="2019-09" db="EMBL/GenBank/DDBJ databases">
        <title>FDA dAtabase for Regulatory Grade micrObial Sequences (FDA-ARGOS): Supporting development and validation of Infectious Disease Dx tests.</title>
        <authorList>
            <person name="Sciortino C."/>
            <person name="Tallon L."/>
            <person name="Sadzewicz L."/>
            <person name="Vavikolanu K."/>
            <person name="Mehta A."/>
            <person name="Aluvathingal J."/>
            <person name="Nadendla S."/>
            <person name="Nandy P."/>
            <person name="Geyer C."/>
            <person name="Yan Y."/>
            <person name="Sichtig H."/>
        </authorList>
    </citation>
    <scope>NUCLEOTIDE SEQUENCE [LARGE SCALE GENOMIC DNA]</scope>
    <source>
        <strain evidence="3 4">FDAARGOS_643</strain>
    </source>
</reference>
<feature type="domain" description="Xaa-Pro dipeptidyl-peptidase C-terminal" evidence="2">
    <location>
        <begin position="317"/>
        <end position="567"/>
    </location>
</feature>
<proteinExistence type="predicted"/>
<dbReference type="EMBL" id="CP044081">
    <property type="protein sequence ID" value="QEU10309.1"/>
    <property type="molecule type" value="Genomic_DNA"/>
</dbReference>
<gene>
    <name evidence="3" type="ORF">FOB51_21215</name>
</gene>
<evidence type="ECO:0000313" key="3">
    <source>
        <dbReference type="EMBL" id="QEU10309.1"/>
    </source>
</evidence>
<organism evidence="3 4">
    <name type="scientific">Paracoccus yeei</name>
    <dbReference type="NCBI Taxonomy" id="147645"/>
    <lineage>
        <taxon>Bacteria</taxon>
        <taxon>Pseudomonadati</taxon>
        <taxon>Pseudomonadota</taxon>
        <taxon>Alphaproteobacteria</taxon>
        <taxon>Rhodobacterales</taxon>
        <taxon>Paracoccaceae</taxon>
        <taxon>Paracoccus</taxon>
    </lineage>
</organism>
<sequence>MEKPMDVLKLSPVPTPDDAMALDIPMRDGVTLAADLYRPDHGRPTATILIRTPYGKGLGAPMFDLPSIARIFVAHGFSVVAQDVRGRFASGGGQEVYRREIDDGYDTLDWIVAQDWSDGNIGMWGTSYVGFTQLAAAASGHPALKAIVPRMTGTELGFPMGFADGSSDVEHAVFRWYFGQVYADNPLYMFPLDWSFRPLRQIFDPFFDYLGKRSQDFDDSFNPEFFKRVVPRSRLLANPIPTLYTVGTYDMAAIWSWRDVEAMQKSPLWHDKLHLRIEAIDHESYSLDLAPMTDEDDHRKNARARERLQRQWVDPTIPFYDRHLRGFGEGVARVAYQVGKGGWETAPTWPPQPAQAVQFHLDGTGPEAQGRLSLLPVEDRRIARWRHDPEAPVPSIAVTEEAPCGPGVKSIFMVWPDLAPLGERPDVLAFATEPVAGDLLLAGPVDLRAMLASTLTSADLFCRLSDLAPDGTAGLIARGHVRVGLDPVEEGADDEAVARAAHPVHVPLLHASYRLPAGHRLLLHVFGSDFPEYLFNPGDGSETWDAETALAGTHALELGGLRGATLTVTAANPPEAVARAFG</sequence>
<keyword evidence="1 3" id="KW-0378">Hydrolase</keyword>
<dbReference type="InterPro" id="IPR005674">
    <property type="entry name" value="CocE/Ser_esterase"/>
</dbReference>
<dbReference type="PANTHER" id="PTHR43056:SF10">
    <property type="entry name" value="COCE_NOND FAMILY, PUTATIVE (AFU_ORTHOLOGUE AFUA_7G00600)-RELATED"/>
    <property type="match status" value="1"/>
</dbReference>
<dbReference type="InterPro" id="IPR050585">
    <property type="entry name" value="Xaa-Pro_dipeptidyl-ppase/CocE"/>
</dbReference>
<dbReference type="Proteomes" id="UP000324507">
    <property type="component" value="Chromosome"/>
</dbReference>